<dbReference type="EMBL" id="LT552933">
    <property type="protein sequence ID" value="SAL99612.1"/>
    <property type="molecule type" value="Genomic_DNA"/>
</dbReference>
<dbReference type="Gene3D" id="1.10.10.10">
    <property type="entry name" value="Winged helix-like DNA-binding domain superfamily/Winged helix DNA-binding domain"/>
    <property type="match status" value="1"/>
</dbReference>
<dbReference type="AlphaFoldDB" id="A0A163JIK6"/>
<dbReference type="SMART" id="SM00715">
    <property type="entry name" value="LA"/>
    <property type="match status" value="1"/>
</dbReference>
<evidence type="ECO:0000259" key="5">
    <source>
        <dbReference type="PROSITE" id="PS51939"/>
    </source>
</evidence>
<dbReference type="Pfam" id="PF05383">
    <property type="entry name" value="La"/>
    <property type="match status" value="1"/>
</dbReference>
<dbReference type="InterPro" id="IPR045537">
    <property type="entry name" value="Lar7_xRRM"/>
</dbReference>
<dbReference type="InterPro" id="IPR012677">
    <property type="entry name" value="Nucleotide-bd_a/b_plait_sf"/>
</dbReference>
<dbReference type="InterPro" id="IPR036388">
    <property type="entry name" value="WH-like_DNA-bd_sf"/>
</dbReference>
<dbReference type="PRINTS" id="PR00302">
    <property type="entry name" value="LUPUSLA"/>
</dbReference>
<evidence type="ECO:0008006" key="8">
    <source>
        <dbReference type="Google" id="ProtNLM"/>
    </source>
</evidence>
<dbReference type="InterPro" id="IPR000504">
    <property type="entry name" value="RRM_dom"/>
</dbReference>
<protein>
    <recommendedName>
        <fullName evidence="8">RRM domain-containing protein</fullName>
    </recommendedName>
</protein>
<dbReference type="Pfam" id="PF00076">
    <property type="entry name" value="RRM_1"/>
    <property type="match status" value="1"/>
</dbReference>
<evidence type="ECO:0000313" key="7">
    <source>
        <dbReference type="Proteomes" id="UP000078561"/>
    </source>
</evidence>
<dbReference type="GO" id="GO:1904868">
    <property type="term" value="P:telomerase catalytic core complex assembly"/>
    <property type="evidence" value="ECO:0007669"/>
    <property type="project" value="InterPro"/>
</dbReference>
<dbReference type="Pfam" id="PF19977">
    <property type="entry name" value="xRRM"/>
    <property type="match status" value="1"/>
</dbReference>
<gene>
    <name evidence="6" type="primary">ABSGL_05257.1 scaffold 6884</name>
</gene>
<dbReference type="CDD" id="cd00590">
    <property type="entry name" value="RRM_SF"/>
    <property type="match status" value="1"/>
</dbReference>
<dbReference type="SUPFAM" id="SSF54928">
    <property type="entry name" value="RNA-binding domain, RBD"/>
    <property type="match status" value="1"/>
</dbReference>
<dbReference type="InterPro" id="IPR006630">
    <property type="entry name" value="La_HTH"/>
</dbReference>
<feature type="domain" description="HTH La-type RNA-binding" evidence="4">
    <location>
        <begin position="1"/>
        <end position="90"/>
    </location>
</feature>
<dbReference type="InterPro" id="IPR035979">
    <property type="entry name" value="RBD_domain_sf"/>
</dbReference>
<keyword evidence="1 2" id="KW-0694">RNA-binding</keyword>
<dbReference type="Gene3D" id="3.30.70.330">
    <property type="match status" value="2"/>
</dbReference>
<accession>A0A163JIK6</accession>
<dbReference type="GO" id="GO:1990904">
    <property type="term" value="C:ribonucleoprotein complex"/>
    <property type="evidence" value="ECO:0007669"/>
    <property type="project" value="UniProtKB-UniRule"/>
</dbReference>
<evidence type="ECO:0000259" key="4">
    <source>
        <dbReference type="PROSITE" id="PS50961"/>
    </source>
</evidence>
<proteinExistence type="predicted"/>
<sequence length="325" mass="37167">MDRQKQIANALETYFSDANLLWDKVMQQHLDESRDGCVSFDQLAKLKKMKALEVTPSEIKEAALGHSMTKLKISKDSSAIGRIKPYVRNKTEELTDWSIYVEGLGKKHCTEHQIADLFSQIGHVSYVRFPPDRNGDCRCQGFCFVEFDTKQHVEKAVETMNQDNLRVMSKRQWLDLRDEYLAHQKKTSGHIKQLWQEYNNKHLEKEEEQQPKEDISYPKNVIVFVQNIHVKSAKTTVKALLEQSGASITFMKHKKGVDSCHARLASSEDTKKVVEYFKAHALIQASGTDIQGTATENASQAIKVRAISGNEEKIYWMTDQMGANK</sequence>
<evidence type="ECO:0000313" key="6">
    <source>
        <dbReference type="EMBL" id="SAL99612.1"/>
    </source>
</evidence>
<feature type="domain" description="XRRM" evidence="5">
    <location>
        <begin position="216"/>
        <end position="325"/>
    </location>
</feature>
<dbReference type="OrthoDB" id="439993at2759"/>
<dbReference type="STRING" id="4829.A0A163JIK6"/>
<dbReference type="PANTHER" id="PTHR10352">
    <property type="entry name" value="EUKARYOTIC TRANSLATION INITIATION FACTOR 3 SUBUNIT G"/>
    <property type="match status" value="1"/>
</dbReference>
<dbReference type="InterPro" id="IPR014886">
    <property type="entry name" value="La_xRRM"/>
</dbReference>
<name>A0A163JIK6_ABSGL</name>
<keyword evidence="7" id="KW-1185">Reference proteome</keyword>
<evidence type="ECO:0000256" key="1">
    <source>
        <dbReference type="ARBA" id="ARBA00022884"/>
    </source>
</evidence>
<dbReference type="GO" id="GO:0070034">
    <property type="term" value="F:telomerase RNA binding"/>
    <property type="evidence" value="ECO:0007669"/>
    <property type="project" value="InterPro"/>
</dbReference>
<reference evidence="6" key="1">
    <citation type="submission" date="2016-04" db="EMBL/GenBank/DDBJ databases">
        <authorList>
            <person name="Evans L.H."/>
            <person name="Alamgir A."/>
            <person name="Owens N."/>
            <person name="Weber N.D."/>
            <person name="Virtaneva K."/>
            <person name="Barbian K."/>
            <person name="Babar A."/>
            <person name="Rosenke K."/>
        </authorList>
    </citation>
    <scope>NUCLEOTIDE SEQUENCE [LARGE SCALE GENOMIC DNA]</scope>
    <source>
        <strain evidence="6">CBS 101.48</strain>
    </source>
</reference>
<dbReference type="Proteomes" id="UP000078561">
    <property type="component" value="Unassembled WGS sequence"/>
</dbReference>
<dbReference type="SMART" id="SM00360">
    <property type="entry name" value="RRM"/>
    <property type="match status" value="1"/>
</dbReference>
<dbReference type="InterPro" id="IPR036390">
    <property type="entry name" value="WH_DNA-bd_sf"/>
</dbReference>
<evidence type="ECO:0000259" key="3">
    <source>
        <dbReference type="PROSITE" id="PS50102"/>
    </source>
</evidence>
<dbReference type="PROSITE" id="PS50102">
    <property type="entry name" value="RRM"/>
    <property type="match status" value="1"/>
</dbReference>
<dbReference type="SUPFAM" id="SSF46785">
    <property type="entry name" value="Winged helix' DNA-binding domain"/>
    <property type="match status" value="1"/>
</dbReference>
<evidence type="ECO:0000256" key="2">
    <source>
        <dbReference type="PROSITE-ProRule" id="PRU00332"/>
    </source>
</evidence>
<feature type="domain" description="RRM" evidence="3">
    <location>
        <begin position="97"/>
        <end position="172"/>
    </location>
</feature>
<dbReference type="GO" id="GO:0005634">
    <property type="term" value="C:nucleus"/>
    <property type="evidence" value="ECO:0007669"/>
    <property type="project" value="InterPro"/>
</dbReference>
<dbReference type="OMA" id="WENEYNQ"/>
<dbReference type="InParanoid" id="A0A163JIK6"/>
<dbReference type="PROSITE" id="PS51939">
    <property type="entry name" value="XRRM"/>
    <property type="match status" value="1"/>
</dbReference>
<dbReference type="GO" id="GO:0006396">
    <property type="term" value="P:RNA processing"/>
    <property type="evidence" value="ECO:0007669"/>
    <property type="project" value="InterPro"/>
</dbReference>
<organism evidence="6">
    <name type="scientific">Absidia glauca</name>
    <name type="common">Pin mould</name>
    <dbReference type="NCBI Taxonomy" id="4829"/>
    <lineage>
        <taxon>Eukaryota</taxon>
        <taxon>Fungi</taxon>
        <taxon>Fungi incertae sedis</taxon>
        <taxon>Mucoromycota</taxon>
        <taxon>Mucoromycotina</taxon>
        <taxon>Mucoromycetes</taxon>
        <taxon>Mucorales</taxon>
        <taxon>Cunninghamellaceae</taxon>
        <taxon>Absidia</taxon>
    </lineage>
</organism>
<dbReference type="PROSITE" id="PS50961">
    <property type="entry name" value="HTH_LA"/>
    <property type="match status" value="1"/>
</dbReference>
<dbReference type="InterPro" id="IPR002344">
    <property type="entry name" value="Lupus_La"/>
</dbReference>